<accession>A0A3D4V510</accession>
<comment type="caution">
    <text evidence="1">The sequence shown here is derived from an EMBL/GenBank/DDBJ whole genome shotgun (WGS) entry which is preliminary data.</text>
</comment>
<protein>
    <recommendedName>
        <fullName evidence="3">DUF3880 domain-containing protein</fullName>
    </recommendedName>
</protein>
<organism evidence="1 2">
    <name type="scientific">Gemmatimonas aurantiaca</name>
    <dbReference type="NCBI Taxonomy" id="173480"/>
    <lineage>
        <taxon>Bacteria</taxon>
        <taxon>Pseudomonadati</taxon>
        <taxon>Gemmatimonadota</taxon>
        <taxon>Gemmatimonadia</taxon>
        <taxon>Gemmatimonadales</taxon>
        <taxon>Gemmatimonadaceae</taxon>
        <taxon>Gemmatimonas</taxon>
    </lineage>
</organism>
<dbReference type="OMA" id="DTRWHAL"/>
<dbReference type="EMBL" id="DPIY01000001">
    <property type="protein sequence ID" value="HCT55798.1"/>
    <property type="molecule type" value="Genomic_DNA"/>
</dbReference>
<gene>
    <name evidence="1" type="ORF">DGD08_01155</name>
</gene>
<reference evidence="1 2" key="1">
    <citation type="journal article" date="2018" name="Nat. Biotechnol.">
        <title>A standardized bacterial taxonomy based on genome phylogeny substantially revises the tree of life.</title>
        <authorList>
            <person name="Parks D.H."/>
            <person name="Chuvochina M."/>
            <person name="Waite D.W."/>
            <person name="Rinke C."/>
            <person name="Skarshewski A."/>
            <person name="Chaumeil P.A."/>
            <person name="Hugenholtz P."/>
        </authorList>
    </citation>
    <scope>NUCLEOTIDE SEQUENCE [LARGE SCALE GENOMIC DNA]</scope>
    <source>
        <strain evidence="1">UBA8844</strain>
    </source>
</reference>
<dbReference type="AlphaFoldDB" id="A0A3D4V510"/>
<evidence type="ECO:0008006" key="3">
    <source>
        <dbReference type="Google" id="ProtNLM"/>
    </source>
</evidence>
<proteinExistence type="predicted"/>
<evidence type="ECO:0000313" key="2">
    <source>
        <dbReference type="Proteomes" id="UP000264071"/>
    </source>
</evidence>
<name>A0A3D4V510_9BACT</name>
<dbReference type="Proteomes" id="UP000264071">
    <property type="component" value="Unassembled WGS sequence"/>
</dbReference>
<sequence length="425" mass="45649">MTVAGDANRQARRHVVLCTGVSSYDVLSYLSNDLARAFVDAGWSAEVLDLSRLSTPTELRRIVMENRTAFFCGYSGYGANIAGADGTSAYDTLGVPYVGLMLDSPSYYPTRHETPSTHTVFLHGDDGHHDTSVAISPAGSHRGLFRLATSRWTRASLPLAERTGTVLFASKGGDPLQYESMLRRTVDAQGLRAVLAIADALGASPVPLRLWDVARAVMPASLCDTRWHALAAHGDHLARIRRATAVARALRSLPVTFVGGEWHHLDAATSGATFLPGTPLPDVRRLMAAAIGVLNVQPGTTDSVHDRFLLGLQAGSAVISDSNRFIDAQIGREQFTWWDGDARTIADVVADTLRTASSPEAQARAERGQACARERFSLHTLVQHLGSVIDRHREGLPLPHPDRVDAQAASMILPTAPDAAADQAA</sequence>
<evidence type="ECO:0000313" key="1">
    <source>
        <dbReference type="EMBL" id="HCT55798.1"/>
    </source>
</evidence>